<evidence type="ECO:0000313" key="1">
    <source>
        <dbReference type="EMBL" id="KRL45071.1"/>
    </source>
</evidence>
<dbReference type="PATRIC" id="fig|1423769.4.peg.921"/>
<keyword evidence="2" id="KW-1185">Reference proteome</keyword>
<accession>A0A0R1QJV5</accession>
<reference evidence="1 2" key="1">
    <citation type="journal article" date="2015" name="Genome Announc.">
        <title>Expanding the biotechnology potential of lactobacilli through comparative genomics of 213 strains and associated genera.</title>
        <authorList>
            <person name="Sun Z."/>
            <person name="Harris H.M."/>
            <person name="McCann A."/>
            <person name="Guo C."/>
            <person name="Argimon S."/>
            <person name="Zhang W."/>
            <person name="Yang X."/>
            <person name="Jeffery I.B."/>
            <person name="Cooney J.C."/>
            <person name="Kagawa T.F."/>
            <person name="Liu W."/>
            <person name="Song Y."/>
            <person name="Salvetti E."/>
            <person name="Wrobel A."/>
            <person name="Rasinkangas P."/>
            <person name="Parkhill J."/>
            <person name="Rea M.C."/>
            <person name="O'Sullivan O."/>
            <person name="Ritari J."/>
            <person name="Douillard F.P."/>
            <person name="Paul Ross R."/>
            <person name="Yang R."/>
            <person name="Briner A.E."/>
            <person name="Felis G.E."/>
            <person name="de Vos W.M."/>
            <person name="Barrangou R."/>
            <person name="Klaenhammer T.R."/>
            <person name="Caufield P.W."/>
            <person name="Cui Y."/>
            <person name="Zhang H."/>
            <person name="O'Toole P.W."/>
        </authorList>
    </citation>
    <scope>NUCLEOTIDE SEQUENCE [LARGE SCALE GENOMIC DNA]</scope>
    <source>
        <strain evidence="1 2">DSM 13343</strain>
    </source>
</reference>
<dbReference type="AlphaFoldDB" id="A0A0R1QJV5"/>
<proteinExistence type="predicted"/>
<sequence>MAKVFDCGPQDPSEDFAYFAQSLPAAFLYIGCAKDDGLDHPHHSPDFFMDERALLIAAQAVGTAALNYLN</sequence>
<comment type="caution">
    <text evidence="1">The sequence shown here is derived from an EMBL/GenBank/DDBJ whole genome shotgun (WGS) entry which is preliminary data.</text>
</comment>
<protein>
    <recommendedName>
        <fullName evidence="3">Peptidase M20 dimerisation domain-containing protein</fullName>
    </recommendedName>
</protein>
<evidence type="ECO:0008006" key="3">
    <source>
        <dbReference type="Google" id="ProtNLM"/>
    </source>
</evidence>
<dbReference type="PANTHER" id="PTHR11014:SF63">
    <property type="entry name" value="METALLOPEPTIDASE, PUTATIVE (AFU_ORTHOLOGUE AFUA_6G09600)-RELATED"/>
    <property type="match status" value="1"/>
</dbReference>
<dbReference type="InterPro" id="IPR017439">
    <property type="entry name" value="Amidohydrolase"/>
</dbReference>
<dbReference type="EMBL" id="AZEU01000134">
    <property type="protein sequence ID" value="KRL45071.1"/>
    <property type="molecule type" value="Genomic_DNA"/>
</dbReference>
<dbReference type="Proteomes" id="UP000051790">
    <property type="component" value="Unassembled WGS sequence"/>
</dbReference>
<dbReference type="PANTHER" id="PTHR11014">
    <property type="entry name" value="PEPTIDASE M20 FAMILY MEMBER"/>
    <property type="match status" value="1"/>
</dbReference>
<evidence type="ECO:0000313" key="2">
    <source>
        <dbReference type="Proteomes" id="UP000051790"/>
    </source>
</evidence>
<gene>
    <name evidence="1" type="ORF">FD01_GL000860</name>
</gene>
<dbReference type="OrthoDB" id="9776731at2"/>
<dbReference type="GO" id="GO:0016787">
    <property type="term" value="F:hydrolase activity"/>
    <property type="evidence" value="ECO:0007669"/>
    <property type="project" value="InterPro"/>
</dbReference>
<dbReference type="SUPFAM" id="SSF53187">
    <property type="entry name" value="Zn-dependent exopeptidases"/>
    <property type="match status" value="1"/>
</dbReference>
<organism evidence="1 2">
    <name type="scientific">Lacticaseibacillus manihotivorans DSM 13343 = JCM 12514</name>
    <dbReference type="NCBI Taxonomy" id="1423769"/>
    <lineage>
        <taxon>Bacteria</taxon>
        <taxon>Bacillati</taxon>
        <taxon>Bacillota</taxon>
        <taxon>Bacilli</taxon>
        <taxon>Lactobacillales</taxon>
        <taxon>Lactobacillaceae</taxon>
        <taxon>Lacticaseibacillus</taxon>
    </lineage>
</organism>
<dbReference type="Gene3D" id="3.40.630.10">
    <property type="entry name" value="Zn peptidases"/>
    <property type="match status" value="1"/>
</dbReference>
<name>A0A0R1QJV5_9LACO</name>